<dbReference type="InterPro" id="IPR011711">
    <property type="entry name" value="GntR_C"/>
</dbReference>
<dbReference type="CDD" id="cd07377">
    <property type="entry name" value="WHTH_GntR"/>
    <property type="match status" value="1"/>
</dbReference>
<dbReference type="PANTHER" id="PTHR43537:SF44">
    <property type="entry name" value="GNTR FAMILY REGULATORY PROTEIN"/>
    <property type="match status" value="1"/>
</dbReference>
<dbReference type="PRINTS" id="PR00035">
    <property type="entry name" value="HTHGNTR"/>
</dbReference>
<proteinExistence type="predicted"/>
<sequence>MLQEHVNPCVTGILVAMSSSQLRNFHQQIVDALGSSIVAGHFAEGIQLPTEPELANTYGASRLIIREAMKSLAAKGLISIRPRTGTHVLPRSKWNLFDPSVLDWYARLPPDKKLMADLMELRQAIEPQAAHLAALRAEQTDIEALQLAYQAMACANNRADYIEADLRFHGAVVHASGNVFFRQLEMALSAVWTMSFRASSDQWGPDPQALKLHKTLLDAIGAGDPMAAENAVLALIDRAVMRIGE</sequence>
<organism evidence="5 6">
    <name type="scientific">Advenella incenata</name>
    <dbReference type="NCBI Taxonomy" id="267800"/>
    <lineage>
        <taxon>Bacteria</taxon>
        <taxon>Pseudomonadati</taxon>
        <taxon>Pseudomonadota</taxon>
        <taxon>Betaproteobacteria</taxon>
        <taxon>Burkholderiales</taxon>
        <taxon>Alcaligenaceae</taxon>
    </lineage>
</organism>
<gene>
    <name evidence="5" type="ORF">EV681_3570</name>
</gene>
<protein>
    <submittedName>
        <fullName evidence="5">GntR family transcriptional regulator</fullName>
    </submittedName>
</protein>
<evidence type="ECO:0000256" key="3">
    <source>
        <dbReference type="ARBA" id="ARBA00023163"/>
    </source>
</evidence>
<dbReference type="PROSITE" id="PS50949">
    <property type="entry name" value="HTH_GNTR"/>
    <property type="match status" value="1"/>
</dbReference>
<evidence type="ECO:0000313" key="5">
    <source>
        <dbReference type="EMBL" id="RZT92809.1"/>
    </source>
</evidence>
<keyword evidence="3" id="KW-0804">Transcription</keyword>
<accession>A0A4V2FS39</accession>
<dbReference type="GO" id="GO:0003677">
    <property type="term" value="F:DNA binding"/>
    <property type="evidence" value="ECO:0007669"/>
    <property type="project" value="UniProtKB-KW"/>
</dbReference>
<dbReference type="PANTHER" id="PTHR43537">
    <property type="entry name" value="TRANSCRIPTIONAL REGULATOR, GNTR FAMILY"/>
    <property type="match status" value="1"/>
</dbReference>
<evidence type="ECO:0000313" key="6">
    <source>
        <dbReference type="Proteomes" id="UP000293398"/>
    </source>
</evidence>
<name>A0A4V2FS39_9BURK</name>
<dbReference type="Gene3D" id="1.10.10.10">
    <property type="entry name" value="Winged helix-like DNA-binding domain superfamily/Winged helix DNA-binding domain"/>
    <property type="match status" value="1"/>
</dbReference>
<dbReference type="Proteomes" id="UP000293398">
    <property type="component" value="Unassembled WGS sequence"/>
</dbReference>
<keyword evidence="1" id="KW-0805">Transcription regulation</keyword>
<dbReference type="SUPFAM" id="SSF46785">
    <property type="entry name" value="Winged helix' DNA-binding domain"/>
    <property type="match status" value="1"/>
</dbReference>
<feature type="domain" description="HTH gntR-type" evidence="4">
    <location>
        <begin position="23"/>
        <end position="91"/>
    </location>
</feature>
<dbReference type="InterPro" id="IPR008920">
    <property type="entry name" value="TF_FadR/GntR_C"/>
</dbReference>
<dbReference type="InterPro" id="IPR036388">
    <property type="entry name" value="WH-like_DNA-bd_sf"/>
</dbReference>
<evidence type="ECO:0000256" key="2">
    <source>
        <dbReference type="ARBA" id="ARBA00023125"/>
    </source>
</evidence>
<dbReference type="GO" id="GO:0003700">
    <property type="term" value="F:DNA-binding transcription factor activity"/>
    <property type="evidence" value="ECO:0007669"/>
    <property type="project" value="InterPro"/>
</dbReference>
<keyword evidence="6" id="KW-1185">Reference proteome</keyword>
<dbReference type="SMART" id="SM00895">
    <property type="entry name" value="FCD"/>
    <property type="match status" value="1"/>
</dbReference>
<evidence type="ECO:0000259" key="4">
    <source>
        <dbReference type="PROSITE" id="PS50949"/>
    </source>
</evidence>
<dbReference type="SUPFAM" id="SSF48008">
    <property type="entry name" value="GntR ligand-binding domain-like"/>
    <property type="match status" value="1"/>
</dbReference>
<dbReference type="InterPro" id="IPR036390">
    <property type="entry name" value="WH_DNA-bd_sf"/>
</dbReference>
<evidence type="ECO:0000256" key="1">
    <source>
        <dbReference type="ARBA" id="ARBA00023015"/>
    </source>
</evidence>
<dbReference type="Pfam" id="PF00392">
    <property type="entry name" value="GntR"/>
    <property type="match status" value="1"/>
</dbReference>
<dbReference type="Pfam" id="PF07729">
    <property type="entry name" value="FCD"/>
    <property type="match status" value="1"/>
</dbReference>
<dbReference type="EMBL" id="SHKO01000003">
    <property type="protein sequence ID" value="RZT92809.1"/>
    <property type="molecule type" value="Genomic_DNA"/>
</dbReference>
<dbReference type="Gene3D" id="1.20.120.530">
    <property type="entry name" value="GntR ligand-binding domain-like"/>
    <property type="match status" value="1"/>
</dbReference>
<comment type="caution">
    <text evidence="5">The sequence shown here is derived from an EMBL/GenBank/DDBJ whole genome shotgun (WGS) entry which is preliminary data.</text>
</comment>
<dbReference type="AlphaFoldDB" id="A0A4V2FS39"/>
<reference evidence="5 6" key="1">
    <citation type="submission" date="2019-02" db="EMBL/GenBank/DDBJ databases">
        <title>Genomic Encyclopedia of Type Strains, Phase IV (KMG-IV): sequencing the most valuable type-strain genomes for metagenomic binning, comparative biology and taxonomic classification.</title>
        <authorList>
            <person name="Goeker M."/>
        </authorList>
    </citation>
    <scope>NUCLEOTIDE SEQUENCE [LARGE SCALE GENOMIC DNA]</scope>
    <source>
        <strain evidence="5 6">DSM 23814</strain>
    </source>
</reference>
<dbReference type="SMART" id="SM00345">
    <property type="entry name" value="HTH_GNTR"/>
    <property type="match status" value="1"/>
</dbReference>
<dbReference type="InterPro" id="IPR000524">
    <property type="entry name" value="Tscrpt_reg_HTH_GntR"/>
</dbReference>
<keyword evidence="2" id="KW-0238">DNA-binding</keyword>